<evidence type="ECO:0000313" key="4">
    <source>
        <dbReference type="Proteomes" id="UP000242818"/>
    </source>
</evidence>
<reference evidence="3 4" key="1">
    <citation type="submission" date="2016-08" db="EMBL/GenBank/DDBJ databases">
        <authorList>
            <person name="Seilhamer J.J."/>
        </authorList>
    </citation>
    <scope>NUCLEOTIDE SEQUENCE [LARGE SCALE GENOMIC DNA]</scope>
    <source>
        <strain evidence="3 4">A37T2</strain>
    </source>
</reference>
<proteinExistence type="predicted"/>
<feature type="region of interest" description="Disordered" evidence="1">
    <location>
        <begin position="234"/>
        <end position="569"/>
    </location>
</feature>
<accession>A0A1C4AZ93</accession>
<evidence type="ECO:0000313" key="3">
    <source>
        <dbReference type="EMBL" id="SCB99965.1"/>
    </source>
</evidence>
<dbReference type="EMBL" id="FMAR01000002">
    <property type="protein sequence ID" value="SCB99965.1"/>
    <property type="molecule type" value="Genomic_DNA"/>
</dbReference>
<keyword evidence="4" id="KW-1185">Reference proteome</keyword>
<feature type="region of interest" description="Disordered" evidence="1">
    <location>
        <begin position="724"/>
        <end position="743"/>
    </location>
</feature>
<sequence length="1129" mass="120969">MWNTIVWKRMVATSCLLCTIYLCLFCSWANAQGLRQNFDTGTVVPSSVWQGTDTAWIISEGRLQSHWQQVKSSFYLSTQHPLQADSWEWWMKLGFNPSSQNYVDIFLLADTLNLLSSAVSGYFVRVGNTADEVSLYHLSAGQPAVKLIDGTDGVLNHASNTLKVRVMRHGGHWEMQIALGNTANYDTVHTAVDSSAGAGGYFGLAIKQSTASFFEKHYFDDFVVGEWKDTTALPPDTVITPPDTVVTPPITPPDTTVNTPPDTVVTPPVTPPDTTVITPPDTVDTPPVTPPDTTVITPPDTVVIPPITPPDTTVITPPDTVITPPVTPPDTTVITPPDTVDTPPVTPPDTTVITPPDTVITPPVTPPDTTVITPPDTVVTPPVTPPDTTVITPPDTVVTPPVTPPDTTVITPPDTVVTPPITPPDTVDTPPVTPPDTTVITPPDTVVTPPITPPDTTVITPQDTVVTPPVTPPDTTVITPPDTVVTPPITPPDTTVITPPDTVVAPPVTPPDTTVITPPDTVVTPPVTPPDTTVITPPDTVVTPPVTPPDTTVITPPDTVVTPPITPPDTTVTPLPTHIVGRAPVLYNLIINEILPDPTPVVQLPGYRFVELRNRSQDTLQLQGCTIGNRIRQSVLPQYALAPDSLLIVCDVAAVSSYLKFGATVGVRSFPAFKTADTILLRNATGVLLHVVAYNKNTYKNEDFSKGGHSLEIISDATPCSGGENWSASTAPSGGSPGKRNTVDGEIQPMLPDLLQVFPLDSLHLQLTFSATLDSAMAMDLQHYQFKNNALQALQADVVGPLWDEVHLVLKNPLQQGILYTLSTRGIVDCNGLESGLKNEASFACTGIPDSLDIIFNEVMYDPLPGVPQFIEIYNRSKQAVDLSHLYWVMQDKYGADKNVLPLSGKPALLLSGAYAVISNDPGVLCQQAVCGLESPLLTVHLPQLSNDGAAMLLRYDGHGLDAFAYSPDMQFGLLSNAKGISLERIDPEVATLAANNWHSAAASAGYSTPGRKNSQAAGLGQEVTGWSVAPSTFSPDHDGMDDQAFIDYLQPLPGFMANITLFDANGRVVRELVRNSLLGTQGRFVWDGLNDRGEQLPAGVYIIYAAIFNQEGSVKYWKQPLVLARRLK</sequence>
<dbReference type="Proteomes" id="UP000242818">
    <property type="component" value="Unassembled WGS sequence"/>
</dbReference>
<keyword evidence="2" id="KW-0732">Signal</keyword>
<dbReference type="STRING" id="1335309.GA0116948_102356"/>
<feature type="signal peptide" evidence="2">
    <location>
        <begin position="1"/>
        <end position="31"/>
    </location>
</feature>
<evidence type="ECO:0000256" key="2">
    <source>
        <dbReference type="SAM" id="SignalP"/>
    </source>
</evidence>
<evidence type="ECO:0000256" key="1">
    <source>
        <dbReference type="SAM" id="MobiDB-lite"/>
    </source>
</evidence>
<protein>
    <submittedName>
        <fullName evidence="3">Lamin Tail Domain</fullName>
    </submittedName>
</protein>
<dbReference type="Gene3D" id="2.60.40.4070">
    <property type="match status" value="1"/>
</dbReference>
<gene>
    <name evidence="3" type="ORF">GA0116948_102356</name>
</gene>
<feature type="chain" id="PRO_5008689026" evidence="2">
    <location>
        <begin position="32"/>
        <end position="1129"/>
    </location>
</feature>
<name>A0A1C4AZ93_9BACT</name>
<dbReference type="AlphaFoldDB" id="A0A1C4AZ93"/>
<organism evidence="3 4">
    <name type="scientific">Chitinophaga costaii</name>
    <dbReference type="NCBI Taxonomy" id="1335309"/>
    <lineage>
        <taxon>Bacteria</taxon>
        <taxon>Pseudomonadati</taxon>
        <taxon>Bacteroidota</taxon>
        <taxon>Chitinophagia</taxon>
        <taxon>Chitinophagales</taxon>
        <taxon>Chitinophagaceae</taxon>
        <taxon>Chitinophaga</taxon>
    </lineage>
</organism>